<organism evidence="1 2">
    <name type="scientific">Planoprotostelium fungivorum</name>
    <dbReference type="NCBI Taxonomy" id="1890364"/>
    <lineage>
        <taxon>Eukaryota</taxon>
        <taxon>Amoebozoa</taxon>
        <taxon>Evosea</taxon>
        <taxon>Variosea</taxon>
        <taxon>Cavosteliida</taxon>
        <taxon>Cavosteliaceae</taxon>
        <taxon>Planoprotostelium</taxon>
    </lineage>
</organism>
<comment type="caution">
    <text evidence="1">The sequence shown here is derived from an EMBL/GenBank/DDBJ whole genome shotgun (WGS) entry which is preliminary data.</text>
</comment>
<dbReference type="EMBL" id="MDYQ01000075">
    <property type="protein sequence ID" value="PRP83805.1"/>
    <property type="molecule type" value="Genomic_DNA"/>
</dbReference>
<gene>
    <name evidence="1" type="ORF">PROFUN_08920</name>
</gene>
<dbReference type="Proteomes" id="UP000241769">
    <property type="component" value="Unassembled WGS sequence"/>
</dbReference>
<evidence type="ECO:0000313" key="1">
    <source>
        <dbReference type="EMBL" id="PRP83805.1"/>
    </source>
</evidence>
<dbReference type="AlphaFoldDB" id="A0A2P6NIM4"/>
<accession>A0A2P6NIM4</accession>
<protein>
    <submittedName>
        <fullName evidence="1">Uncharacterized protein</fullName>
    </submittedName>
</protein>
<dbReference type="InParanoid" id="A0A2P6NIM4"/>
<proteinExistence type="predicted"/>
<sequence>MYHPSRNSAFNWQHRPNMAQEISRVEKIEDDGDMMLLDIDHQISGQIEATGSQKRSGSNTDEETIQKKARSLATHEKEEKIELQLFFDREPCVGVTVQIPVVSYCMLGECNQCSLRHWQSISVHSEDLAS</sequence>
<evidence type="ECO:0000313" key="2">
    <source>
        <dbReference type="Proteomes" id="UP000241769"/>
    </source>
</evidence>
<reference evidence="1 2" key="1">
    <citation type="journal article" date="2018" name="Genome Biol. Evol.">
        <title>Multiple Roots of Fruiting Body Formation in Amoebozoa.</title>
        <authorList>
            <person name="Hillmann F."/>
            <person name="Forbes G."/>
            <person name="Novohradska S."/>
            <person name="Ferling I."/>
            <person name="Riege K."/>
            <person name="Groth M."/>
            <person name="Westermann M."/>
            <person name="Marz M."/>
            <person name="Spaller T."/>
            <person name="Winckler T."/>
            <person name="Schaap P."/>
            <person name="Glockner G."/>
        </authorList>
    </citation>
    <scope>NUCLEOTIDE SEQUENCE [LARGE SCALE GENOMIC DNA]</scope>
    <source>
        <strain evidence="1 2">Jena</strain>
    </source>
</reference>
<name>A0A2P6NIM4_9EUKA</name>
<keyword evidence="2" id="KW-1185">Reference proteome</keyword>